<dbReference type="EMBL" id="AHMS02000040">
    <property type="protein sequence ID" value="EMN16062.1"/>
    <property type="molecule type" value="Genomic_DNA"/>
</dbReference>
<accession>A0ABC9SE76</accession>
<proteinExistence type="predicted"/>
<dbReference type="Proteomes" id="UP000012166">
    <property type="component" value="Unassembled WGS sequence"/>
</dbReference>
<gene>
    <name evidence="1" type="ORF">LEP1GSC056_0844</name>
</gene>
<organism evidence="1 2">
    <name type="scientific">Leptospira borgpetersenii str. Brem 328</name>
    <dbReference type="NCBI Taxonomy" id="1049780"/>
    <lineage>
        <taxon>Bacteria</taxon>
        <taxon>Pseudomonadati</taxon>
        <taxon>Spirochaetota</taxon>
        <taxon>Spirochaetia</taxon>
        <taxon>Leptospirales</taxon>
        <taxon>Leptospiraceae</taxon>
        <taxon>Leptospira</taxon>
    </lineage>
</organism>
<dbReference type="AlphaFoldDB" id="A0ABC9SE76"/>
<comment type="caution">
    <text evidence="1">The sequence shown here is derived from an EMBL/GenBank/DDBJ whole genome shotgun (WGS) entry which is preliminary data.</text>
</comment>
<evidence type="ECO:0000313" key="2">
    <source>
        <dbReference type="Proteomes" id="UP000012166"/>
    </source>
</evidence>
<protein>
    <submittedName>
        <fullName evidence="1">Uncharacterized protein</fullName>
    </submittedName>
</protein>
<evidence type="ECO:0000313" key="1">
    <source>
        <dbReference type="EMBL" id="EMN16062.1"/>
    </source>
</evidence>
<name>A0ABC9SE76_LEPBO</name>
<sequence length="58" mass="6501">MWKSPVFKILVNILKSVEPKVRVQGPSSLEGEENGVTVSNSAIIFRAVSRFSLKEKRL</sequence>
<reference evidence="1 2" key="1">
    <citation type="submission" date="2013-01" db="EMBL/GenBank/DDBJ databases">
        <authorList>
            <person name="Harkins D.M."/>
            <person name="Durkin A.S."/>
            <person name="Brinkac L.M."/>
            <person name="Haft D.H."/>
            <person name="Selengut J.D."/>
            <person name="Sanka R."/>
            <person name="DePew J."/>
            <person name="Purushe J."/>
            <person name="Hartskeerl R.A."/>
            <person name="Ahmed A."/>
            <person name="van der Linden H."/>
            <person name="Goris M.G.A."/>
            <person name="Vinetz J.M."/>
            <person name="Sutton G.G."/>
            <person name="Nierman W.C."/>
            <person name="Fouts D.E."/>
        </authorList>
    </citation>
    <scope>NUCLEOTIDE SEQUENCE [LARGE SCALE GENOMIC DNA]</scope>
    <source>
        <strain evidence="1 2">Brem 328</strain>
    </source>
</reference>